<proteinExistence type="predicted"/>
<dbReference type="AlphaFoldDB" id="A0AA38VQX0"/>
<name>A0AA38VQX0_9PEZI</name>
<comment type="caution">
    <text evidence="1">The sequence shown here is derived from an EMBL/GenBank/DDBJ whole genome shotgun (WGS) entry which is preliminary data.</text>
</comment>
<organism evidence="1 2">
    <name type="scientific">Pleurostoma richardsiae</name>
    <dbReference type="NCBI Taxonomy" id="41990"/>
    <lineage>
        <taxon>Eukaryota</taxon>
        <taxon>Fungi</taxon>
        <taxon>Dikarya</taxon>
        <taxon>Ascomycota</taxon>
        <taxon>Pezizomycotina</taxon>
        <taxon>Sordariomycetes</taxon>
        <taxon>Sordariomycetidae</taxon>
        <taxon>Calosphaeriales</taxon>
        <taxon>Pleurostomataceae</taxon>
        <taxon>Pleurostoma</taxon>
    </lineage>
</organism>
<dbReference type="Proteomes" id="UP001174694">
    <property type="component" value="Unassembled WGS sequence"/>
</dbReference>
<evidence type="ECO:0000313" key="1">
    <source>
        <dbReference type="EMBL" id="KAJ9145468.1"/>
    </source>
</evidence>
<evidence type="ECO:0000313" key="2">
    <source>
        <dbReference type="Proteomes" id="UP001174694"/>
    </source>
</evidence>
<sequence>MEAAVAVGLASSIVQFVDFGGKLVRNLKELRSNSNTDVNVDYLRLARDLRTIVQDLVQSNRSAVCQNGALPSESSDFLDIADSCASLASKIIDKLESVALQSGSSTTTTKRVKAALKASWRGNEIDELAKRLQYYRDELQIRMLMPLRETAKNSATRADIEALELRLSQALDLGPQLRDFANHVDASIANLQETQRQTLQDTRDEVQSVRTKLAASADSSHQQYSSLNEVIASIKVDNANFNAQCVQHVESVQEFQRNFFQLFEPALQTHKDGQAAMPPTVPRTMTKHYKLPN</sequence>
<gene>
    <name evidence="1" type="ORF">NKR23_g5422</name>
</gene>
<reference evidence="1" key="1">
    <citation type="submission" date="2022-07" db="EMBL/GenBank/DDBJ databases">
        <title>Fungi with potential for degradation of polypropylene.</title>
        <authorList>
            <person name="Gostincar C."/>
        </authorList>
    </citation>
    <scope>NUCLEOTIDE SEQUENCE</scope>
    <source>
        <strain evidence="1">EXF-13308</strain>
    </source>
</reference>
<dbReference type="EMBL" id="JANBVO010000014">
    <property type="protein sequence ID" value="KAJ9145468.1"/>
    <property type="molecule type" value="Genomic_DNA"/>
</dbReference>
<keyword evidence="2" id="KW-1185">Reference proteome</keyword>
<protein>
    <recommendedName>
        <fullName evidence="3">Fungal N-terminal domain-containing protein</fullName>
    </recommendedName>
</protein>
<evidence type="ECO:0008006" key="3">
    <source>
        <dbReference type="Google" id="ProtNLM"/>
    </source>
</evidence>
<accession>A0AA38VQX0</accession>